<dbReference type="CDD" id="cd00093">
    <property type="entry name" value="HTH_XRE"/>
    <property type="match status" value="1"/>
</dbReference>
<keyword evidence="3" id="KW-1185">Reference proteome</keyword>
<dbReference type="Gene3D" id="1.10.260.40">
    <property type="entry name" value="lambda repressor-like DNA-binding domains"/>
    <property type="match status" value="1"/>
</dbReference>
<evidence type="ECO:0000313" key="3">
    <source>
        <dbReference type="Proteomes" id="UP001597299"/>
    </source>
</evidence>
<organism evidence="2 3">
    <name type="scientific">Ancylobacter oerskovii</name>
    <dbReference type="NCBI Taxonomy" id="459519"/>
    <lineage>
        <taxon>Bacteria</taxon>
        <taxon>Pseudomonadati</taxon>
        <taxon>Pseudomonadota</taxon>
        <taxon>Alphaproteobacteria</taxon>
        <taxon>Hyphomicrobiales</taxon>
        <taxon>Xanthobacteraceae</taxon>
        <taxon>Ancylobacter</taxon>
    </lineage>
</organism>
<reference evidence="3" key="1">
    <citation type="journal article" date="2019" name="Int. J. Syst. Evol. Microbiol.">
        <title>The Global Catalogue of Microorganisms (GCM) 10K type strain sequencing project: providing services to taxonomists for standard genome sequencing and annotation.</title>
        <authorList>
            <consortium name="The Broad Institute Genomics Platform"/>
            <consortium name="The Broad Institute Genome Sequencing Center for Infectious Disease"/>
            <person name="Wu L."/>
            <person name="Ma J."/>
        </authorList>
    </citation>
    <scope>NUCLEOTIDE SEQUENCE [LARGE SCALE GENOMIC DNA]</scope>
    <source>
        <strain evidence="3">CCM 7435</strain>
    </source>
</reference>
<dbReference type="SUPFAM" id="SSF47413">
    <property type="entry name" value="lambda repressor-like DNA-binding domains"/>
    <property type="match status" value="1"/>
</dbReference>
<protein>
    <submittedName>
        <fullName evidence="2">Helix-turn-helix domain-containing protein</fullName>
    </submittedName>
</protein>
<feature type="domain" description="HTH cro/C1-type" evidence="1">
    <location>
        <begin position="17"/>
        <end position="47"/>
    </location>
</feature>
<dbReference type="EMBL" id="JBHUHD010000005">
    <property type="protein sequence ID" value="MFD2143821.1"/>
    <property type="molecule type" value="Genomic_DNA"/>
</dbReference>
<comment type="caution">
    <text evidence="2">The sequence shown here is derived from an EMBL/GenBank/DDBJ whole genome shotgun (WGS) entry which is preliminary data.</text>
</comment>
<proteinExistence type="predicted"/>
<sequence length="126" mass="14204">MTPKLPPLDTPSADDWRELRARHRLTQRELADLVHRTPETIKKWEAGHGSDRACWRLALMVLDKEPSWVLVDWSTGSAIEVSRHHSWEQADAAREGMADASIEDSRTWNRIKATIAGAPSDSKPGL</sequence>
<gene>
    <name evidence="2" type="ORF">ACFSNC_26090</name>
</gene>
<dbReference type="Proteomes" id="UP001597299">
    <property type="component" value="Unassembled WGS sequence"/>
</dbReference>
<dbReference type="InterPro" id="IPR001387">
    <property type="entry name" value="Cro/C1-type_HTH"/>
</dbReference>
<name>A0ABW4Z5I8_9HYPH</name>
<evidence type="ECO:0000313" key="2">
    <source>
        <dbReference type="EMBL" id="MFD2143821.1"/>
    </source>
</evidence>
<evidence type="ECO:0000259" key="1">
    <source>
        <dbReference type="PROSITE" id="PS50943"/>
    </source>
</evidence>
<accession>A0ABW4Z5I8</accession>
<dbReference type="PROSITE" id="PS50943">
    <property type="entry name" value="HTH_CROC1"/>
    <property type="match status" value="1"/>
</dbReference>
<dbReference type="InterPro" id="IPR010982">
    <property type="entry name" value="Lambda_DNA-bd_dom_sf"/>
</dbReference>
<dbReference type="RefSeq" id="WP_213355310.1">
    <property type="nucleotide sequence ID" value="NZ_JAHBGB010000043.1"/>
</dbReference>